<sequence>MSAEIASRLGRTVVAVPPVAWTDRLELAEGENRKLIAHIEAGGVGALLYGGNANLYHFDLGRFDALMALLAEAPRAATDVIVSIGPDLGKLLDEADRLKDHSFAGVMALPMTFPTHPEGIEKGLRLAADRLGGPLILYIKREHYLAPDRVASLVKDGAVNFVKYAVERTDPRGDAYLSDLCSAIGPDIIASGMGETPIHVHLPEYRVRTYTSGGVCIAPRAAMALLAAHRAGDMARATALAAPFLAFEKVRAAINGFSVMHDAVTLSGIANMGPILPMAGNVPQGRLSEVQGVVDGLVALDKTCQNPG</sequence>
<accession>A0A433XB25</accession>
<dbReference type="CDD" id="cd00408">
    <property type="entry name" value="DHDPS-like"/>
    <property type="match status" value="1"/>
</dbReference>
<keyword evidence="1" id="KW-0456">Lyase</keyword>
<dbReference type="InterPro" id="IPR002220">
    <property type="entry name" value="DapA-like"/>
</dbReference>
<comment type="caution">
    <text evidence="2">The sequence shown here is derived from an EMBL/GenBank/DDBJ whole genome shotgun (WGS) entry which is preliminary data.</text>
</comment>
<proteinExistence type="predicted"/>
<organism evidence="2 3">
    <name type="scientific">Arsenicitalea aurantiaca</name>
    <dbReference type="NCBI Taxonomy" id="1783274"/>
    <lineage>
        <taxon>Bacteria</taxon>
        <taxon>Pseudomonadati</taxon>
        <taxon>Pseudomonadota</taxon>
        <taxon>Alphaproteobacteria</taxon>
        <taxon>Hyphomicrobiales</taxon>
        <taxon>Devosiaceae</taxon>
        <taxon>Arsenicitalea</taxon>
    </lineage>
</organism>
<gene>
    <name evidence="2" type="ORF">EMQ25_10470</name>
</gene>
<dbReference type="Proteomes" id="UP000281547">
    <property type="component" value="Unassembled WGS sequence"/>
</dbReference>
<evidence type="ECO:0000256" key="1">
    <source>
        <dbReference type="ARBA" id="ARBA00023239"/>
    </source>
</evidence>
<keyword evidence="3" id="KW-1185">Reference proteome</keyword>
<dbReference type="AlphaFoldDB" id="A0A433XB25"/>
<dbReference type="SMART" id="SM01130">
    <property type="entry name" value="DHDPS"/>
    <property type="match status" value="1"/>
</dbReference>
<protein>
    <submittedName>
        <fullName evidence="2">Dihydrodipicolinate synthase family protein</fullName>
    </submittedName>
</protein>
<dbReference type="EMBL" id="RZNJ01000003">
    <property type="protein sequence ID" value="RUT31275.1"/>
    <property type="molecule type" value="Genomic_DNA"/>
</dbReference>
<name>A0A433XB25_9HYPH</name>
<dbReference type="Gene3D" id="3.20.20.70">
    <property type="entry name" value="Aldolase class I"/>
    <property type="match status" value="1"/>
</dbReference>
<evidence type="ECO:0000313" key="2">
    <source>
        <dbReference type="EMBL" id="RUT31275.1"/>
    </source>
</evidence>
<reference evidence="2 3" key="1">
    <citation type="journal article" date="2016" name="Int. J. Syst. Evol. Microbiol.">
        <title>Arsenicitalea aurantiaca gen. nov., sp. nov., a new member of the family Hyphomicrobiaceae, isolated from high-arsenic sediment.</title>
        <authorList>
            <person name="Mu Y."/>
            <person name="Zhou L."/>
            <person name="Zeng X.C."/>
            <person name="Liu L."/>
            <person name="Pan Y."/>
            <person name="Chen X."/>
            <person name="Wang J."/>
            <person name="Li S."/>
            <person name="Li W.J."/>
            <person name="Wang Y."/>
        </authorList>
    </citation>
    <scope>NUCLEOTIDE SEQUENCE [LARGE SCALE GENOMIC DNA]</scope>
    <source>
        <strain evidence="2 3">42-50</strain>
    </source>
</reference>
<dbReference type="OrthoDB" id="9778880at2"/>
<dbReference type="RefSeq" id="WP_127188521.1">
    <property type="nucleotide sequence ID" value="NZ_RZNJ01000003.1"/>
</dbReference>
<evidence type="ECO:0000313" key="3">
    <source>
        <dbReference type="Proteomes" id="UP000281547"/>
    </source>
</evidence>
<dbReference type="GO" id="GO:0016829">
    <property type="term" value="F:lyase activity"/>
    <property type="evidence" value="ECO:0007669"/>
    <property type="project" value="UniProtKB-KW"/>
</dbReference>
<dbReference type="SUPFAM" id="SSF51569">
    <property type="entry name" value="Aldolase"/>
    <property type="match status" value="1"/>
</dbReference>
<dbReference type="InterPro" id="IPR013785">
    <property type="entry name" value="Aldolase_TIM"/>
</dbReference>